<dbReference type="InterPro" id="IPR002909">
    <property type="entry name" value="IPT_dom"/>
</dbReference>
<dbReference type="SUPFAM" id="SSF81296">
    <property type="entry name" value="E set domains"/>
    <property type="match status" value="1"/>
</dbReference>
<evidence type="ECO:0000313" key="3">
    <source>
        <dbReference type="EMBL" id="MBD1421979.1"/>
    </source>
</evidence>
<organism evidence="3 4">
    <name type="scientific">Sphingobacterium chuzhouense</name>
    <dbReference type="NCBI Taxonomy" id="1742264"/>
    <lineage>
        <taxon>Bacteria</taxon>
        <taxon>Pseudomonadati</taxon>
        <taxon>Bacteroidota</taxon>
        <taxon>Sphingobacteriia</taxon>
        <taxon>Sphingobacteriales</taxon>
        <taxon>Sphingobacteriaceae</taxon>
        <taxon>Sphingobacterium</taxon>
    </lineage>
</organism>
<feature type="signal peptide" evidence="1">
    <location>
        <begin position="1"/>
        <end position="21"/>
    </location>
</feature>
<keyword evidence="4" id="KW-1185">Reference proteome</keyword>
<dbReference type="EMBL" id="JACNYL010000002">
    <property type="protein sequence ID" value="MBD1421979.1"/>
    <property type="molecule type" value="Genomic_DNA"/>
</dbReference>
<dbReference type="InterPro" id="IPR014756">
    <property type="entry name" value="Ig_E-set"/>
</dbReference>
<dbReference type="Gene3D" id="2.60.40.10">
    <property type="entry name" value="Immunoglobulins"/>
    <property type="match status" value="1"/>
</dbReference>
<evidence type="ECO:0000256" key="1">
    <source>
        <dbReference type="SAM" id="SignalP"/>
    </source>
</evidence>
<evidence type="ECO:0000259" key="2">
    <source>
        <dbReference type="Pfam" id="PF01833"/>
    </source>
</evidence>
<reference evidence="3 4" key="1">
    <citation type="submission" date="2020-08" db="EMBL/GenBank/DDBJ databases">
        <title>Sphingobacterium sp. DN00404 isolated from aquaculture water.</title>
        <authorList>
            <person name="Zhang M."/>
        </authorList>
    </citation>
    <scope>NUCLEOTIDE SEQUENCE [LARGE SCALE GENOMIC DNA]</scope>
    <source>
        <strain evidence="3 4">KCTC 42746</strain>
    </source>
</reference>
<dbReference type="InterPro" id="IPR013783">
    <property type="entry name" value="Ig-like_fold"/>
</dbReference>
<keyword evidence="1" id="KW-0732">Signal</keyword>
<feature type="domain" description="IPT/TIG" evidence="2">
    <location>
        <begin position="479"/>
        <end position="544"/>
    </location>
</feature>
<dbReference type="RefSeq" id="WP_190313679.1">
    <property type="nucleotide sequence ID" value="NZ_JACNYL010000002.1"/>
</dbReference>
<accession>A0ABR7XS29</accession>
<comment type="caution">
    <text evidence="3">The sequence shown here is derived from an EMBL/GenBank/DDBJ whole genome shotgun (WGS) entry which is preliminary data.</text>
</comment>
<dbReference type="Pfam" id="PF01833">
    <property type="entry name" value="TIG"/>
    <property type="match status" value="1"/>
</dbReference>
<gene>
    <name evidence="3" type="ORF">H8B21_10400</name>
</gene>
<sequence length="558" mass="63153">MKTLKAVKFFIVLALCTLIGAYSCKKEEKLIHDSKPIEIKTLPVSNLSSVNATLSAEIVHLNDEDIREYGFIFYINPHDSIIFRMDTKAKPGLFTFDYRPTTPFKIKGYYGYRAYLKTDHGEYSGTSMAFALNTLGLNNYGTLQATLGEEIVLHGDFAQIEEDHQLWLGYPIQNTVPFQIDADQKTLTLKMPLTIQNNYNPVPLQLQQRGQLIHHFASIMVLPTLNPPAAGPHYYSDPIRLTAVGLPEYIQTNFRVIIGDKFLPYQSTYHPYELGISGDAYRIGYYNGRDTVIFDQPWQLIHPDTEAIDFFPKIVHPKTVITAGGINFYKHYVYNFSETTIGNIATFASAGDNSFEREIYVPDLPSGQYDITMKTPMYQPQTLKQKITVTELKITDVDLGEGYFNDPIVIKGNFLPEQDYVVRIGEREAFKGKALDGELRSELPFMELGNFTVFIGYLSQQMDMYIANKDHTIQMKGGTIDSFYPKKGYPGDIITIKGKGLRSSHFGFSIGTSGANIVSRKDGEAKIMVPNTDRKGPHRLSMGAFNDWIFSDEYFEVL</sequence>
<protein>
    <submittedName>
        <fullName evidence="3">IPT/TIG domain-containing protein</fullName>
    </submittedName>
</protein>
<name>A0ABR7XS29_9SPHI</name>
<proteinExistence type="predicted"/>
<dbReference type="PROSITE" id="PS51257">
    <property type="entry name" value="PROKAR_LIPOPROTEIN"/>
    <property type="match status" value="1"/>
</dbReference>
<dbReference type="Proteomes" id="UP000651112">
    <property type="component" value="Unassembled WGS sequence"/>
</dbReference>
<feature type="chain" id="PRO_5045636060" evidence="1">
    <location>
        <begin position="22"/>
        <end position="558"/>
    </location>
</feature>
<evidence type="ECO:0000313" key="4">
    <source>
        <dbReference type="Proteomes" id="UP000651112"/>
    </source>
</evidence>